<dbReference type="Pfam" id="PF13669">
    <property type="entry name" value="Glyoxalase_4"/>
    <property type="match status" value="1"/>
</dbReference>
<evidence type="ECO:0000256" key="1">
    <source>
        <dbReference type="ARBA" id="ARBA00009308"/>
    </source>
</evidence>
<dbReference type="InterPro" id="IPR051785">
    <property type="entry name" value="MMCE/EMCE_epimerase"/>
</dbReference>
<gene>
    <name evidence="4" type="ORF">JOE57_000286</name>
</gene>
<dbReference type="Proteomes" id="UP000704762">
    <property type="component" value="Unassembled WGS sequence"/>
</dbReference>
<keyword evidence="4" id="KW-0413">Isomerase</keyword>
<accession>A0ABS2REE3</accession>
<dbReference type="Gene3D" id="3.10.180.10">
    <property type="entry name" value="2,3-Dihydroxybiphenyl 1,2-Dioxygenase, domain 1"/>
    <property type="match status" value="1"/>
</dbReference>
<dbReference type="InterPro" id="IPR037523">
    <property type="entry name" value="VOC_core"/>
</dbReference>
<evidence type="ECO:0000259" key="3">
    <source>
        <dbReference type="PROSITE" id="PS51819"/>
    </source>
</evidence>
<keyword evidence="2" id="KW-0479">Metal-binding</keyword>
<organism evidence="4 5">
    <name type="scientific">Microlunatus panaciterrae</name>
    <dbReference type="NCBI Taxonomy" id="400768"/>
    <lineage>
        <taxon>Bacteria</taxon>
        <taxon>Bacillati</taxon>
        <taxon>Actinomycetota</taxon>
        <taxon>Actinomycetes</taxon>
        <taxon>Propionibacteriales</taxon>
        <taxon>Propionibacteriaceae</taxon>
        <taxon>Microlunatus</taxon>
    </lineage>
</organism>
<dbReference type="GO" id="GO:0004493">
    <property type="term" value="F:methylmalonyl-CoA epimerase activity"/>
    <property type="evidence" value="ECO:0007669"/>
    <property type="project" value="UniProtKB-EC"/>
</dbReference>
<dbReference type="EC" id="5.1.99.1" evidence="4"/>
<keyword evidence="5" id="KW-1185">Reference proteome</keyword>
<dbReference type="PROSITE" id="PS51819">
    <property type="entry name" value="VOC"/>
    <property type="match status" value="1"/>
</dbReference>
<comment type="similarity">
    <text evidence="1">Belongs to the methylmalonyl-CoA epimerase family.</text>
</comment>
<dbReference type="EMBL" id="JAFBCF010000001">
    <property type="protein sequence ID" value="MBM7797365.1"/>
    <property type="molecule type" value="Genomic_DNA"/>
</dbReference>
<name>A0ABS2REE3_9ACTN</name>
<comment type="caution">
    <text evidence="4">The sequence shown here is derived from an EMBL/GenBank/DDBJ whole genome shotgun (WGS) entry which is preliminary data.</text>
</comment>
<dbReference type="RefSeq" id="WP_204916070.1">
    <property type="nucleotide sequence ID" value="NZ_BAAAQP010000003.1"/>
</dbReference>
<sequence length="148" mass="15691">MSSTLSGDLPGLVAVDHVGLAVADLDAAIAFHLEVLGLELKHREVNEEQGVAEAMLAPRGAPDDAAEIQLIAPLRPDSAIAAFLDRSGPGLQQLAYRVADVEAAAAALRRRGLRVLYPSARRGTRGSRVNFVHPKDTGGVLIELVQRD</sequence>
<proteinExistence type="inferred from homology"/>
<dbReference type="InterPro" id="IPR017515">
    <property type="entry name" value="MeMalonyl-CoA_epimerase"/>
</dbReference>
<evidence type="ECO:0000313" key="5">
    <source>
        <dbReference type="Proteomes" id="UP000704762"/>
    </source>
</evidence>
<evidence type="ECO:0000256" key="2">
    <source>
        <dbReference type="ARBA" id="ARBA00022723"/>
    </source>
</evidence>
<protein>
    <submittedName>
        <fullName evidence="4">Methylmalonyl-CoA/ethylmalonyl-CoA epimerase</fullName>
        <ecNumber evidence="4">5.1.99.1</ecNumber>
    </submittedName>
</protein>
<dbReference type="SUPFAM" id="SSF54593">
    <property type="entry name" value="Glyoxalase/Bleomycin resistance protein/Dihydroxybiphenyl dioxygenase"/>
    <property type="match status" value="1"/>
</dbReference>
<reference evidence="4 5" key="1">
    <citation type="submission" date="2021-01" db="EMBL/GenBank/DDBJ databases">
        <title>Sequencing the genomes of 1000 actinobacteria strains.</title>
        <authorList>
            <person name="Klenk H.-P."/>
        </authorList>
    </citation>
    <scope>NUCLEOTIDE SEQUENCE [LARGE SCALE GENOMIC DNA]</scope>
    <source>
        <strain evidence="4 5">DSM 18662</strain>
    </source>
</reference>
<feature type="domain" description="VOC" evidence="3">
    <location>
        <begin position="14"/>
        <end position="147"/>
    </location>
</feature>
<dbReference type="NCBIfam" id="TIGR03081">
    <property type="entry name" value="metmalonyl_epim"/>
    <property type="match status" value="1"/>
</dbReference>
<evidence type="ECO:0000313" key="4">
    <source>
        <dbReference type="EMBL" id="MBM7797365.1"/>
    </source>
</evidence>
<dbReference type="PANTHER" id="PTHR43048:SF3">
    <property type="entry name" value="METHYLMALONYL-COA EPIMERASE, MITOCHONDRIAL"/>
    <property type="match status" value="1"/>
</dbReference>
<dbReference type="CDD" id="cd07249">
    <property type="entry name" value="MMCE"/>
    <property type="match status" value="1"/>
</dbReference>
<dbReference type="InterPro" id="IPR029068">
    <property type="entry name" value="Glyas_Bleomycin-R_OHBP_Dase"/>
</dbReference>
<dbReference type="PANTHER" id="PTHR43048">
    <property type="entry name" value="METHYLMALONYL-COA EPIMERASE"/>
    <property type="match status" value="1"/>
</dbReference>